<dbReference type="GO" id="GO:0005737">
    <property type="term" value="C:cytoplasm"/>
    <property type="evidence" value="ECO:0007669"/>
    <property type="project" value="TreeGrafter"/>
</dbReference>
<accession>A0A5J4UDN0</accession>
<organism evidence="4 5">
    <name type="scientific">Streblomastix strix</name>
    <dbReference type="NCBI Taxonomy" id="222440"/>
    <lineage>
        <taxon>Eukaryota</taxon>
        <taxon>Metamonada</taxon>
        <taxon>Preaxostyla</taxon>
        <taxon>Oxymonadida</taxon>
        <taxon>Streblomastigidae</taxon>
        <taxon>Streblomastix</taxon>
    </lineage>
</organism>
<feature type="non-terminal residue" evidence="4">
    <location>
        <position position="175"/>
    </location>
</feature>
<evidence type="ECO:0000256" key="1">
    <source>
        <dbReference type="ARBA" id="ARBA00022741"/>
    </source>
</evidence>
<dbReference type="InterPro" id="IPR050629">
    <property type="entry name" value="STE20/SPS1-PAK"/>
</dbReference>
<dbReference type="Pfam" id="PF00069">
    <property type="entry name" value="Pkinase"/>
    <property type="match status" value="1"/>
</dbReference>
<evidence type="ECO:0000259" key="3">
    <source>
        <dbReference type="PROSITE" id="PS50011"/>
    </source>
</evidence>
<dbReference type="EMBL" id="SNRW01017453">
    <property type="protein sequence ID" value="KAA6368334.1"/>
    <property type="molecule type" value="Genomic_DNA"/>
</dbReference>
<keyword evidence="2" id="KW-0067">ATP-binding</keyword>
<evidence type="ECO:0000256" key="2">
    <source>
        <dbReference type="ARBA" id="ARBA00022840"/>
    </source>
</evidence>
<sequence>MADIPEFNQADYEIIETMGTGSYGAVYKAKEKATGKVLALKAVNLEEGENLEDALVEIRVLKDCDSQQITRYFNCYRQGLNKLFITMELCELGSVMSILQKKKMVGYPEPVIAYIVDGILRGLAYLHSHHKLHRDIKGGNILVNSKGEVKLADFGITAMLNATWGRRNTFIGSPY</sequence>
<name>A0A5J4UDN0_9EUKA</name>
<dbReference type="AlphaFoldDB" id="A0A5J4UDN0"/>
<dbReference type="PANTHER" id="PTHR48012:SF18">
    <property type="entry name" value="HAPPYHOUR, ISOFORM A"/>
    <property type="match status" value="1"/>
</dbReference>
<dbReference type="InterPro" id="IPR011009">
    <property type="entry name" value="Kinase-like_dom_sf"/>
</dbReference>
<dbReference type="InterPro" id="IPR000719">
    <property type="entry name" value="Prot_kinase_dom"/>
</dbReference>
<reference evidence="4 5" key="1">
    <citation type="submission" date="2019-03" db="EMBL/GenBank/DDBJ databases">
        <title>Single cell metagenomics reveals metabolic interactions within the superorganism composed of flagellate Streblomastix strix and complex community of Bacteroidetes bacteria on its surface.</title>
        <authorList>
            <person name="Treitli S.C."/>
            <person name="Kolisko M."/>
            <person name="Husnik F."/>
            <person name="Keeling P."/>
            <person name="Hampl V."/>
        </authorList>
    </citation>
    <scope>NUCLEOTIDE SEQUENCE [LARGE SCALE GENOMIC DNA]</scope>
    <source>
        <strain evidence="4">ST1C</strain>
    </source>
</reference>
<dbReference type="Proteomes" id="UP000324800">
    <property type="component" value="Unassembled WGS sequence"/>
</dbReference>
<proteinExistence type="predicted"/>
<dbReference type="PROSITE" id="PS50011">
    <property type="entry name" value="PROTEIN_KINASE_DOM"/>
    <property type="match status" value="1"/>
</dbReference>
<dbReference type="SUPFAM" id="SSF56112">
    <property type="entry name" value="Protein kinase-like (PK-like)"/>
    <property type="match status" value="1"/>
</dbReference>
<dbReference type="GO" id="GO:0004674">
    <property type="term" value="F:protein serine/threonine kinase activity"/>
    <property type="evidence" value="ECO:0007669"/>
    <property type="project" value="TreeGrafter"/>
</dbReference>
<dbReference type="SMART" id="SM00220">
    <property type="entry name" value="S_TKc"/>
    <property type="match status" value="1"/>
</dbReference>
<dbReference type="Gene3D" id="1.10.510.10">
    <property type="entry name" value="Transferase(Phosphotransferase) domain 1"/>
    <property type="match status" value="1"/>
</dbReference>
<feature type="domain" description="Protein kinase" evidence="3">
    <location>
        <begin position="12"/>
        <end position="175"/>
    </location>
</feature>
<evidence type="ECO:0000313" key="5">
    <source>
        <dbReference type="Proteomes" id="UP000324800"/>
    </source>
</evidence>
<protein>
    <recommendedName>
        <fullName evidence="3">Protein kinase domain-containing protein</fullName>
    </recommendedName>
</protein>
<evidence type="ECO:0000313" key="4">
    <source>
        <dbReference type="EMBL" id="KAA6368334.1"/>
    </source>
</evidence>
<comment type="caution">
    <text evidence="4">The sequence shown here is derived from an EMBL/GenBank/DDBJ whole genome shotgun (WGS) entry which is preliminary data.</text>
</comment>
<dbReference type="PANTHER" id="PTHR48012">
    <property type="entry name" value="STERILE20-LIKE KINASE, ISOFORM B-RELATED"/>
    <property type="match status" value="1"/>
</dbReference>
<dbReference type="GO" id="GO:0035556">
    <property type="term" value="P:intracellular signal transduction"/>
    <property type="evidence" value="ECO:0007669"/>
    <property type="project" value="TreeGrafter"/>
</dbReference>
<dbReference type="GO" id="GO:0005524">
    <property type="term" value="F:ATP binding"/>
    <property type="evidence" value="ECO:0007669"/>
    <property type="project" value="UniProtKB-KW"/>
</dbReference>
<dbReference type="OrthoDB" id="8693905at2759"/>
<keyword evidence="1" id="KW-0547">Nucleotide-binding</keyword>
<gene>
    <name evidence="4" type="ORF">EZS28_036139</name>
</gene>